<dbReference type="SUPFAM" id="SSF50370">
    <property type="entry name" value="Ricin B-like lectins"/>
    <property type="match status" value="1"/>
</dbReference>
<evidence type="ECO:0000313" key="2">
    <source>
        <dbReference type="Proteomes" id="UP001497497"/>
    </source>
</evidence>
<dbReference type="PROSITE" id="PS50231">
    <property type="entry name" value="RICIN_B_LECTIN"/>
    <property type="match status" value="1"/>
</dbReference>
<gene>
    <name evidence="1" type="ORF">GSLYS_00007431001</name>
</gene>
<evidence type="ECO:0000313" key="1">
    <source>
        <dbReference type="EMBL" id="CAL1533471.1"/>
    </source>
</evidence>
<dbReference type="Proteomes" id="UP001497497">
    <property type="component" value="Unassembled WGS sequence"/>
</dbReference>
<name>A0AAV2HME6_LYMST</name>
<evidence type="ECO:0008006" key="3">
    <source>
        <dbReference type="Google" id="ProtNLM"/>
    </source>
</evidence>
<dbReference type="AlphaFoldDB" id="A0AAV2HME6"/>
<comment type="caution">
    <text evidence="1">The sequence shown here is derived from an EMBL/GenBank/DDBJ whole genome shotgun (WGS) entry which is preliminary data.</text>
</comment>
<dbReference type="EMBL" id="CAXITT010000143">
    <property type="protein sequence ID" value="CAL1533471.1"/>
    <property type="molecule type" value="Genomic_DNA"/>
</dbReference>
<proteinExistence type="predicted"/>
<reference evidence="1 2" key="1">
    <citation type="submission" date="2024-04" db="EMBL/GenBank/DDBJ databases">
        <authorList>
            <consortium name="Genoscope - CEA"/>
            <person name="William W."/>
        </authorList>
    </citation>
    <scope>NUCLEOTIDE SEQUENCE [LARGE SCALE GENOMIC DNA]</scope>
</reference>
<protein>
    <recommendedName>
        <fullName evidence="3">Ricin B lectin domain-containing protein</fullName>
    </recommendedName>
</protein>
<keyword evidence="2" id="KW-1185">Reference proteome</keyword>
<dbReference type="Gene3D" id="2.80.10.50">
    <property type="match status" value="1"/>
</dbReference>
<sequence>MLRTDGRLAVFGSYLVARPRSNPIEGYQIYTVPDVSLWAADGDPNHQWDYDMHQRLVNRGSGLCLAVKKLTTNFPLLLVDCTDETRARRWVFQTRREMYREYQHKFDLKLDTDSVW</sequence>
<organism evidence="1 2">
    <name type="scientific">Lymnaea stagnalis</name>
    <name type="common">Great pond snail</name>
    <name type="synonym">Helix stagnalis</name>
    <dbReference type="NCBI Taxonomy" id="6523"/>
    <lineage>
        <taxon>Eukaryota</taxon>
        <taxon>Metazoa</taxon>
        <taxon>Spiralia</taxon>
        <taxon>Lophotrochozoa</taxon>
        <taxon>Mollusca</taxon>
        <taxon>Gastropoda</taxon>
        <taxon>Heterobranchia</taxon>
        <taxon>Euthyneura</taxon>
        <taxon>Panpulmonata</taxon>
        <taxon>Hygrophila</taxon>
        <taxon>Lymnaeoidea</taxon>
        <taxon>Lymnaeidae</taxon>
        <taxon>Lymnaea</taxon>
    </lineage>
</organism>
<accession>A0AAV2HME6</accession>
<dbReference type="InterPro" id="IPR035992">
    <property type="entry name" value="Ricin_B-like_lectins"/>
</dbReference>